<dbReference type="Gene3D" id="3.40.50.300">
    <property type="entry name" value="P-loop containing nucleotide triphosphate hydrolases"/>
    <property type="match status" value="1"/>
</dbReference>
<dbReference type="SUPFAM" id="SSF52540">
    <property type="entry name" value="P-loop containing nucleoside triphosphate hydrolases"/>
    <property type="match status" value="1"/>
</dbReference>
<name>A0A124FK64_9THEO</name>
<dbReference type="SMART" id="SM00382">
    <property type="entry name" value="AAA"/>
    <property type="match status" value="1"/>
</dbReference>
<dbReference type="GO" id="GO:0005524">
    <property type="term" value="F:ATP binding"/>
    <property type="evidence" value="ECO:0007669"/>
    <property type="project" value="InterPro"/>
</dbReference>
<feature type="domain" description="AAA+ ATPase" evidence="1">
    <location>
        <begin position="53"/>
        <end position="212"/>
    </location>
</feature>
<protein>
    <submittedName>
        <fullName evidence="2">ATPase</fullName>
    </submittedName>
</protein>
<evidence type="ECO:0000313" key="3">
    <source>
        <dbReference type="Proteomes" id="UP000053326"/>
    </source>
</evidence>
<dbReference type="InterPro" id="IPR011704">
    <property type="entry name" value="ATPase_dyneun-rel_AAA"/>
</dbReference>
<comment type="caution">
    <text evidence="2">The sequence shown here is derived from an EMBL/GenBank/DDBJ whole genome shotgun (WGS) entry which is preliminary data.</text>
</comment>
<evidence type="ECO:0000313" key="2">
    <source>
        <dbReference type="EMBL" id="KUK36264.1"/>
    </source>
</evidence>
<dbReference type="AlphaFoldDB" id="A0A124FK64"/>
<dbReference type="InterPro" id="IPR050764">
    <property type="entry name" value="CbbQ/NirQ/NorQ/GpvN"/>
</dbReference>
<dbReference type="CDD" id="cd00009">
    <property type="entry name" value="AAA"/>
    <property type="match status" value="1"/>
</dbReference>
<dbReference type="GO" id="GO:0016887">
    <property type="term" value="F:ATP hydrolysis activity"/>
    <property type="evidence" value="ECO:0007669"/>
    <property type="project" value="InterPro"/>
</dbReference>
<reference evidence="3" key="1">
    <citation type="journal article" date="2015" name="MBio">
        <title>Genome-Resolved Metagenomic Analysis Reveals Roles for Candidate Phyla and Other Microbial Community Members in Biogeochemical Transformations in Oil Reservoirs.</title>
        <authorList>
            <person name="Hu P."/>
            <person name="Tom L."/>
            <person name="Singh A."/>
            <person name="Thomas B.C."/>
            <person name="Baker B.J."/>
            <person name="Piceno Y.M."/>
            <person name="Andersen G.L."/>
            <person name="Banfield J.F."/>
        </authorList>
    </citation>
    <scope>NUCLEOTIDE SEQUENCE [LARGE SCALE GENOMIC DNA]</scope>
</reference>
<dbReference type="Pfam" id="PF07728">
    <property type="entry name" value="AAA_5"/>
    <property type="match status" value="1"/>
</dbReference>
<dbReference type="Proteomes" id="UP000053326">
    <property type="component" value="Unassembled WGS sequence"/>
</dbReference>
<sequence length="313" mass="35715">MQEPVEFCNLGVMDLNIGNLSELTIEKLWSGFEKVGYIAEEEIIIPVYLSLRLEKPLLVTGAPGVGKTEIAKVLASIFQTDLIRLQCYEGLDETKALYEWNYQKQLIKIQLTKESTEELAEHDLFSRDYLLERPLLKAIQAPRKVVLLIDEIDKTDEEFEAFLFEVLSDFQVSVPELGTLKAKFIPVVVLTNNGERELSDGLKRRCVYLYIDFPSIEKELKIIKVKVPGIGARLAEEVALVAHHLRQDFDFKKKPSISETIDLANALVIFGAEKLEQDHIRRTINLLLKDQEDIELFNKEMGPAGLIEKISKR</sequence>
<accession>A0A124FK64</accession>
<dbReference type="InterPro" id="IPR003593">
    <property type="entry name" value="AAA+_ATPase"/>
</dbReference>
<dbReference type="PANTHER" id="PTHR42759:SF1">
    <property type="entry name" value="MAGNESIUM-CHELATASE SUBUNIT CHLD"/>
    <property type="match status" value="1"/>
</dbReference>
<evidence type="ECO:0000259" key="1">
    <source>
        <dbReference type="SMART" id="SM00382"/>
    </source>
</evidence>
<dbReference type="InterPro" id="IPR027417">
    <property type="entry name" value="P-loop_NTPase"/>
</dbReference>
<organism evidence="2 3">
    <name type="scientific">Thermacetogenium phaeum</name>
    <dbReference type="NCBI Taxonomy" id="85874"/>
    <lineage>
        <taxon>Bacteria</taxon>
        <taxon>Bacillati</taxon>
        <taxon>Bacillota</taxon>
        <taxon>Clostridia</taxon>
        <taxon>Thermoanaerobacterales</taxon>
        <taxon>Thermoanaerobacteraceae</taxon>
        <taxon>Thermacetogenium</taxon>
    </lineage>
</organism>
<dbReference type="EMBL" id="LGFO01000130">
    <property type="protein sequence ID" value="KUK36264.1"/>
    <property type="molecule type" value="Genomic_DNA"/>
</dbReference>
<gene>
    <name evidence="2" type="ORF">XD66_1030</name>
</gene>
<dbReference type="PANTHER" id="PTHR42759">
    <property type="entry name" value="MOXR FAMILY PROTEIN"/>
    <property type="match status" value="1"/>
</dbReference>
<dbReference type="PATRIC" id="fig|85874.4.peg.412"/>
<proteinExistence type="predicted"/>